<evidence type="ECO:0008006" key="4">
    <source>
        <dbReference type="Google" id="ProtNLM"/>
    </source>
</evidence>
<dbReference type="EMBL" id="QVQW01000046">
    <property type="protein sequence ID" value="RKU43202.1"/>
    <property type="molecule type" value="Genomic_DNA"/>
</dbReference>
<dbReference type="InterPro" id="IPR036028">
    <property type="entry name" value="SH3-like_dom_sf"/>
</dbReference>
<evidence type="ECO:0000313" key="3">
    <source>
        <dbReference type="Proteomes" id="UP000275385"/>
    </source>
</evidence>
<feature type="compositionally biased region" description="Polar residues" evidence="1">
    <location>
        <begin position="180"/>
        <end position="193"/>
    </location>
</feature>
<proteinExistence type="predicted"/>
<organism evidence="2 3">
    <name type="scientific">Coniochaeta pulveracea</name>
    <dbReference type="NCBI Taxonomy" id="177199"/>
    <lineage>
        <taxon>Eukaryota</taxon>
        <taxon>Fungi</taxon>
        <taxon>Dikarya</taxon>
        <taxon>Ascomycota</taxon>
        <taxon>Pezizomycotina</taxon>
        <taxon>Sordariomycetes</taxon>
        <taxon>Sordariomycetidae</taxon>
        <taxon>Coniochaetales</taxon>
        <taxon>Coniochaetaceae</taxon>
        <taxon>Coniochaeta</taxon>
    </lineage>
</organism>
<evidence type="ECO:0000313" key="2">
    <source>
        <dbReference type="EMBL" id="RKU43202.1"/>
    </source>
</evidence>
<evidence type="ECO:0000256" key="1">
    <source>
        <dbReference type="SAM" id="MobiDB-lite"/>
    </source>
</evidence>
<protein>
    <recommendedName>
        <fullName evidence="4">SH3 domain-containing protein</fullName>
    </recommendedName>
</protein>
<dbReference type="Proteomes" id="UP000275385">
    <property type="component" value="Unassembled WGS sequence"/>
</dbReference>
<dbReference type="OrthoDB" id="5243589at2759"/>
<dbReference type="SUPFAM" id="SSF50044">
    <property type="entry name" value="SH3-domain"/>
    <property type="match status" value="1"/>
</dbReference>
<dbReference type="Gene3D" id="2.30.30.40">
    <property type="entry name" value="SH3 Domains"/>
    <property type="match status" value="1"/>
</dbReference>
<dbReference type="AlphaFoldDB" id="A0A420Y5P3"/>
<name>A0A420Y5P3_9PEZI</name>
<feature type="region of interest" description="Disordered" evidence="1">
    <location>
        <begin position="157"/>
        <end position="250"/>
    </location>
</feature>
<reference evidence="2 3" key="1">
    <citation type="submission" date="2018-08" db="EMBL/GenBank/DDBJ databases">
        <title>Draft genome of the lignicolous fungus Coniochaeta pulveracea.</title>
        <authorList>
            <person name="Borstlap C.J."/>
            <person name="De Witt R.N."/>
            <person name="Botha A."/>
            <person name="Volschenk H."/>
        </authorList>
    </citation>
    <scope>NUCLEOTIDE SEQUENCE [LARGE SCALE GENOMIC DNA]</scope>
    <source>
        <strain evidence="2 3">CAB683</strain>
    </source>
</reference>
<accession>A0A420Y5P3</accession>
<gene>
    <name evidence="2" type="ORF">DL546_005856</name>
</gene>
<comment type="caution">
    <text evidence="2">The sequence shown here is derived from an EMBL/GenBank/DDBJ whole genome shotgun (WGS) entry which is preliminary data.</text>
</comment>
<sequence length="893" mass="98206">MAVDAEELIIQPFRELVQKGKEAAENAIAAEEDDVELSQRMGKAAKAVAREGERALKKLQPLWDSQVEKYGDSFKNSMSQNGDLEATRRKLDDLLYDFEDYMDVDGFDEERFTEIQSTARSFALDVIDIIKRLKIDGLPITPPSKHTLFPPLPPLPPLAIIPPSSKPVTGPSRPQRRGSKGSSPKLNYATSVHVQRIPNESVGNRPEATETPQSPDNRPKAWRTSSAISVDQLPPYTRQQQSPKSSEAEHSNIPFHQETVDAFIPSTEIVKEIRSSSNPEALDENYSHVRPIDGQPRTRNSQRSAVDMISAFPLPRTTTPMTSQHQKHTRMQPIHRAMDDGVLPANGTAETISSVRAFGPSLTKSSRILGIEDVPEEVPSKQHKPGFRTVPTTTTANSEYSALTHVNSTPSMVEVNSKGSPLLPPGKMEEAFSQAPATPQTFLTDQDQGLMLADEWKASAPSSDTLGNCGTRSTIGDLSIGKHSSLSLMKGFCNGAQAFRNGSHWHGVQKQSGYVAGVTTTVGRCTTCGYAHQYDELRMDVDREAAANFTKLGLRFRIRFLYKSHLHTNKMTEAYYGCLFCAHTQSVVHEDDATVFASSDQLFRHLSRHPQPLPEVPGLTVYYGAIPLAEPNPVISSASSFTSTRSPTSHDTRSGPGSIADHLNDFDLHFLTPPNTTLDTLASLQSKLHLLPTATATKDHVQRYGEKKLPRPDGDGTPLDLLQFFLGARIIGVEFPARWAGKWATGWHDGVWGVFPSKTIAVDRPKNGEVPNDLGNGRTVVSVQTRWKWAPDDAAEKGWLTFGKGETITNVTWLEKEYWCWSGTNGKGKSGLFPRSHVNLATVREEAVTLPRPGGRKVSSGRPMKLFGRARRASISAASSYSVGSEVVEIIPR</sequence>
<dbReference type="STRING" id="177199.A0A420Y5P3"/>
<keyword evidence="3" id="KW-1185">Reference proteome</keyword>